<keyword evidence="2" id="KW-0812">Transmembrane</keyword>
<evidence type="ECO:0000256" key="2">
    <source>
        <dbReference type="SAM" id="Phobius"/>
    </source>
</evidence>
<dbReference type="InterPro" id="IPR019277">
    <property type="entry name" value="DUF2304"/>
</dbReference>
<keyword evidence="2" id="KW-1133">Transmembrane helix</keyword>
<sequence>MTPYWLIKLLLIGSFIFVTIMLMRPIQSSRGLALRRLGVLIMLLASVYVVMVPSTLTKLAHLLGVEKGINLLVYALVVGFFALIASSYRREAAQQRRIEDLARAFALHTPRFPSTDSHCTSQSADRPHLENEQSNSST</sequence>
<proteinExistence type="predicted"/>
<keyword evidence="4" id="KW-1185">Reference proteome</keyword>
<gene>
    <name evidence="3" type="ORF">EII11_04190</name>
</gene>
<dbReference type="Proteomes" id="UP000280444">
    <property type="component" value="Unassembled WGS sequence"/>
</dbReference>
<accession>A0A3P1SEN9</accession>
<evidence type="ECO:0000313" key="3">
    <source>
        <dbReference type="EMBL" id="RRC95486.1"/>
    </source>
</evidence>
<feature type="transmembrane region" description="Helical" evidence="2">
    <location>
        <begin position="68"/>
        <end position="88"/>
    </location>
</feature>
<dbReference type="OrthoDB" id="8904808at2"/>
<comment type="caution">
    <text evidence="3">The sequence shown here is derived from an EMBL/GenBank/DDBJ whole genome shotgun (WGS) entry which is preliminary data.</text>
</comment>
<reference evidence="3 4" key="1">
    <citation type="submission" date="2018-11" db="EMBL/GenBank/DDBJ databases">
        <title>Genomes From Bacteria Associated with the Canine Oral Cavity: a Test Case for Automated Genome-Based Taxonomic Assignment.</title>
        <authorList>
            <person name="Coil D.A."/>
            <person name="Jospin G."/>
            <person name="Darling A.E."/>
            <person name="Wallis C."/>
            <person name="Davis I.J."/>
            <person name="Harris S."/>
            <person name="Eisen J.A."/>
            <person name="Holcombe L.J."/>
            <person name="O'Flynn C."/>
        </authorList>
    </citation>
    <scope>NUCLEOTIDE SEQUENCE [LARGE SCALE GENOMIC DNA]</scope>
    <source>
        <strain evidence="3 4">OH770</strain>
    </source>
</reference>
<organism evidence="3 4">
    <name type="scientific">Schaalia canis</name>
    <dbReference type="NCBI Taxonomy" id="100469"/>
    <lineage>
        <taxon>Bacteria</taxon>
        <taxon>Bacillati</taxon>
        <taxon>Actinomycetota</taxon>
        <taxon>Actinomycetes</taxon>
        <taxon>Actinomycetales</taxon>
        <taxon>Actinomycetaceae</taxon>
        <taxon>Schaalia</taxon>
    </lineage>
</organism>
<dbReference type="RefSeq" id="WP_124869067.1">
    <property type="nucleotide sequence ID" value="NZ_RQZF01000003.1"/>
</dbReference>
<protein>
    <submittedName>
        <fullName evidence="3">DUF2304 domain-containing protein</fullName>
    </submittedName>
</protein>
<feature type="transmembrane region" description="Helical" evidence="2">
    <location>
        <begin position="37"/>
        <end position="56"/>
    </location>
</feature>
<feature type="region of interest" description="Disordered" evidence="1">
    <location>
        <begin position="113"/>
        <end position="138"/>
    </location>
</feature>
<feature type="transmembrane region" description="Helical" evidence="2">
    <location>
        <begin position="6"/>
        <end position="25"/>
    </location>
</feature>
<keyword evidence="2" id="KW-0472">Membrane</keyword>
<evidence type="ECO:0000313" key="4">
    <source>
        <dbReference type="Proteomes" id="UP000280444"/>
    </source>
</evidence>
<name>A0A3P1SEN9_9ACTO</name>
<evidence type="ECO:0000256" key="1">
    <source>
        <dbReference type="SAM" id="MobiDB-lite"/>
    </source>
</evidence>
<dbReference type="Pfam" id="PF10066">
    <property type="entry name" value="DUF2304"/>
    <property type="match status" value="1"/>
</dbReference>
<feature type="compositionally biased region" description="Polar residues" evidence="1">
    <location>
        <begin position="113"/>
        <end position="124"/>
    </location>
</feature>
<dbReference type="AlphaFoldDB" id="A0A3P1SEN9"/>
<dbReference type="EMBL" id="RQZF01000003">
    <property type="protein sequence ID" value="RRC95486.1"/>
    <property type="molecule type" value="Genomic_DNA"/>
</dbReference>